<dbReference type="EMBL" id="FOTB01000006">
    <property type="protein sequence ID" value="SFK96288.1"/>
    <property type="molecule type" value="Genomic_DNA"/>
</dbReference>
<protein>
    <submittedName>
        <fullName evidence="4">Acetyl esterase/lipase</fullName>
    </submittedName>
</protein>
<dbReference type="InterPro" id="IPR013094">
    <property type="entry name" value="AB_hydrolase_3"/>
</dbReference>
<proteinExistence type="predicted"/>
<accession>A0A0F7HKJ9</accession>
<feature type="domain" description="Alpha/beta hydrolase fold-3" evidence="2">
    <location>
        <begin position="105"/>
        <end position="304"/>
    </location>
</feature>
<dbReference type="AlphaFoldDB" id="A0A0F7HKJ9"/>
<dbReference type="OrthoDB" id="9815425at2"/>
<evidence type="ECO:0000313" key="3">
    <source>
        <dbReference type="EMBL" id="AKG74458.1"/>
    </source>
</evidence>
<keyword evidence="1" id="KW-0378">Hydrolase</keyword>
<sequence length="323" mass="37321">MRSMSKIIALGLLAAGTASLLFSLHTVHIQNRSVGSRLSEMVVRLAHMWPDKIDDNYIRKMMKINSKEYVIPTDIIVDSRLESSFSGEMKFFRMSSEKITQKKCVLYLHGGGYINQPSLFHWWFLDKLVEETRIEFFIPIYPKTPEFTYDKSYSMLMEFYKGLIQKGYSEIILMGDSAGGGLALGISQMLREENIRQPKEIILISPWLDISLNNKDIREYEKADPMLHVDNLKKIGRMWAGNSNLESFQLSPLYGNLNGLGRISIFIGTREVCYPDAAKFSEMLTQQEIEHHYYEYNMMNHNFPLYPIREGTTSRAQIAALIR</sequence>
<dbReference type="PANTHER" id="PTHR48081:SF8">
    <property type="entry name" value="ALPHA_BETA HYDROLASE FOLD-3 DOMAIN-CONTAINING PROTEIN-RELATED"/>
    <property type="match status" value="1"/>
</dbReference>
<evidence type="ECO:0000256" key="1">
    <source>
        <dbReference type="ARBA" id="ARBA00022801"/>
    </source>
</evidence>
<dbReference type="GO" id="GO:0016787">
    <property type="term" value="F:hydrolase activity"/>
    <property type="evidence" value="ECO:0007669"/>
    <property type="project" value="UniProtKB-KW"/>
</dbReference>
<reference evidence="3 5" key="1">
    <citation type="journal article" date="2015" name="Int. J. Syst. Evol. Microbiol.">
        <title>Complete genome sequence of Salinicoccus halodurans H3B36, isolated from the Qaidam Basin in China.</title>
        <authorList>
            <person name="Jiang K."/>
            <person name="Xue Y."/>
            <person name="Ma Y."/>
        </authorList>
    </citation>
    <scope>NUCLEOTIDE SEQUENCE [LARGE SCALE GENOMIC DNA]</scope>
    <source>
        <strain evidence="3 5">H3B36</strain>
    </source>
</reference>
<reference evidence="5" key="2">
    <citation type="submission" date="2015-04" db="EMBL/GenBank/DDBJ databases">
        <title>Complete genome sequence of Salinicoccus halodurans strain H3B36, isolated from the Qaidam basin of China.</title>
        <authorList>
            <person name="Ma Y."/>
            <person name="Jiang K."/>
            <person name="Xue Y."/>
        </authorList>
    </citation>
    <scope>NUCLEOTIDE SEQUENCE [LARGE SCALE GENOMIC DNA]</scope>
    <source>
        <strain evidence="5">H3B36</strain>
    </source>
</reference>
<dbReference type="Proteomes" id="UP000034029">
    <property type="component" value="Chromosome"/>
</dbReference>
<dbReference type="SUPFAM" id="SSF53474">
    <property type="entry name" value="alpha/beta-Hydrolases"/>
    <property type="match status" value="1"/>
</dbReference>
<dbReference type="EMBL" id="CP011366">
    <property type="protein sequence ID" value="AKG74458.1"/>
    <property type="molecule type" value="Genomic_DNA"/>
</dbReference>
<dbReference type="PANTHER" id="PTHR48081">
    <property type="entry name" value="AB HYDROLASE SUPERFAMILY PROTEIN C4A8.06C"/>
    <property type="match status" value="1"/>
</dbReference>
<evidence type="ECO:0000313" key="4">
    <source>
        <dbReference type="EMBL" id="SFK96288.1"/>
    </source>
</evidence>
<dbReference type="Proteomes" id="UP000183090">
    <property type="component" value="Unassembled WGS sequence"/>
</dbReference>
<evidence type="ECO:0000313" key="6">
    <source>
        <dbReference type="Proteomes" id="UP000183090"/>
    </source>
</evidence>
<dbReference type="Gene3D" id="3.40.50.1820">
    <property type="entry name" value="alpha/beta hydrolase"/>
    <property type="match status" value="1"/>
</dbReference>
<dbReference type="Pfam" id="PF07859">
    <property type="entry name" value="Abhydrolase_3"/>
    <property type="match status" value="1"/>
</dbReference>
<evidence type="ECO:0000313" key="5">
    <source>
        <dbReference type="Proteomes" id="UP000034029"/>
    </source>
</evidence>
<keyword evidence="5" id="KW-1185">Reference proteome</keyword>
<gene>
    <name evidence="3" type="ORF">AAT16_09640</name>
    <name evidence="4" type="ORF">SAMN05216235_2827</name>
</gene>
<dbReference type="InterPro" id="IPR029058">
    <property type="entry name" value="AB_hydrolase_fold"/>
</dbReference>
<organism evidence="4 6">
    <name type="scientific">Salinicoccus halodurans</name>
    <dbReference type="NCBI Taxonomy" id="407035"/>
    <lineage>
        <taxon>Bacteria</taxon>
        <taxon>Bacillati</taxon>
        <taxon>Bacillota</taxon>
        <taxon>Bacilli</taxon>
        <taxon>Bacillales</taxon>
        <taxon>Staphylococcaceae</taxon>
        <taxon>Salinicoccus</taxon>
    </lineage>
</organism>
<dbReference type="RefSeq" id="WP_046790640.1">
    <property type="nucleotide sequence ID" value="NZ_CP011366.1"/>
</dbReference>
<name>A0A0F7HKJ9_9STAP</name>
<dbReference type="InterPro" id="IPR050300">
    <property type="entry name" value="GDXG_lipolytic_enzyme"/>
</dbReference>
<evidence type="ECO:0000259" key="2">
    <source>
        <dbReference type="Pfam" id="PF07859"/>
    </source>
</evidence>
<reference evidence="4 6" key="3">
    <citation type="submission" date="2016-10" db="EMBL/GenBank/DDBJ databases">
        <authorList>
            <person name="Varghese N."/>
            <person name="Submissions S."/>
        </authorList>
    </citation>
    <scope>NUCLEOTIDE SEQUENCE [LARGE SCALE GENOMIC DNA]</scope>
    <source>
        <strain evidence="4 6">CGMCC 1.6501</strain>
    </source>
</reference>
<dbReference type="KEGG" id="shv:AAT16_09640"/>